<dbReference type="InterPro" id="IPR015915">
    <property type="entry name" value="Kelch-typ_b-propeller"/>
</dbReference>
<feature type="compositionally biased region" description="Polar residues" evidence="3">
    <location>
        <begin position="53"/>
        <end position="64"/>
    </location>
</feature>
<evidence type="ECO:0000313" key="4">
    <source>
        <dbReference type="EMBL" id="KAG1371231.1"/>
    </source>
</evidence>
<dbReference type="OrthoDB" id="45365at2759"/>
<dbReference type="GO" id="GO:0005829">
    <property type="term" value="C:cytosol"/>
    <property type="evidence" value="ECO:0007669"/>
    <property type="project" value="TreeGrafter"/>
</dbReference>
<evidence type="ECO:0000313" key="5">
    <source>
        <dbReference type="Proteomes" id="UP000797356"/>
    </source>
</evidence>
<dbReference type="AlphaFoldDB" id="A0A8K0IY64"/>
<evidence type="ECO:0000256" key="3">
    <source>
        <dbReference type="SAM" id="MobiDB-lite"/>
    </source>
</evidence>
<dbReference type="Pfam" id="PF01344">
    <property type="entry name" value="Kelch_1"/>
    <property type="match status" value="1"/>
</dbReference>
<dbReference type="SUPFAM" id="SSF117281">
    <property type="entry name" value="Kelch motif"/>
    <property type="match status" value="1"/>
</dbReference>
<reference evidence="4" key="1">
    <citation type="journal article" date="2017" name="Gigascience">
        <title>The genome draft of coconut (Cocos nucifera).</title>
        <authorList>
            <person name="Xiao Y."/>
            <person name="Xu P."/>
            <person name="Fan H."/>
            <person name="Baudouin L."/>
            <person name="Xia W."/>
            <person name="Bocs S."/>
            <person name="Xu J."/>
            <person name="Li Q."/>
            <person name="Guo A."/>
            <person name="Zhou L."/>
            <person name="Li J."/>
            <person name="Wu Y."/>
            <person name="Ma Z."/>
            <person name="Armero A."/>
            <person name="Issali A.E."/>
            <person name="Liu N."/>
            <person name="Peng M."/>
            <person name="Yang Y."/>
        </authorList>
    </citation>
    <scope>NUCLEOTIDE SEQUENCE</scope>
    <source>
        <tissue evidence="4">Spear leaf of Hainan Tall coconut</tissue>
    </source>
</reference>
<gene>
    <name evidence="4" type="ORF">COCNU_16G003250</name>
</gene>
<evidence type="ECO:0000256" key="2">
    <source>
        <dbReference type="ARBA" id="ARBA00022737"/>
    </source>
</evidence>
<keyword evidence="2" id="KW-0677">Repeat</keyword>
<protein>
    <submittedName>
        <fullName evidence="4">Uncharacterized protein</fullName>
    </submittedName>
</protein>
<proteinExistence type="predicted"/>
<dbReference type="Proteomes" id="UP000797356">
    <property type="component" value="Chromosome 16"/>
</dbReference>
<dbReference type="InterPro" id="IPR006652">
    <property type="entry name" value="Kelch_1"/>
</dbReference>
<dbReference type="Gene3D" id="2.120.10.80">
    <property type="entry name" value="Kelch-type beta propeller"/>
    <property type="match status" value="1"/>
</dbReference>
<dbReference type="PANTHER" id="PTHR46093:SF3">
    <property type="entry name" value="ACYL-COA-BINDING DOMAIN-CONTAINING PROTEIN 4"/>
    <property type="match status" value="1"/>
</dbReference>
<accession>A0A8K0IY64</accession>
<keyword evidence="1" id="KW-0880">Kelch repeat</keyword>
<dbReference type="GO" id="GO:0000062">
    <property type="term" value="F:fatty-acyl-CoA binding"/>
    <property type="evidence" value="ECO:0007669"/>
    <property type="project" value="TreeGrafter"/>
</dbReference>
<feature type="region of interest" description="Disordered" evidence="3">
    <location>
        <begin position="42"/>
        <end position="72"/>
    </location>
</feature>
<dbReference type="EMBL" id="CM017887">
    <property type="protein sequence ID" value="KAG1371231.1"/>
    <property type="molecule type" value="Genomic_DNA"/>
</dbReference>
<comment type="caution">
    <text evidence="4">The sequence shown here is derived from an EMBL/GenBank/DDBJ whole genome shotgun (WGS) entry which is preliminary data.</text>
</comment>
<organism evidence="4 5">
    <name type="scientific">Cocos nucifera</name>
    <name type="common">Coconut palm</name>
    <dbReference type="NCBI Taxonomy" id="13894"/>
    <lineage>
        <taxon>Eukaryota</taxon>
        <taxon>Viridiplantae</taxon>
        <taxon>Streptophyta</taxon>
        <taxon>Embryophyta</taxon>
        <taxon>Tracheophyta</taxon>
        <taxon>Spermatophyta</taxon>
        <taxon>Magnoliopsida</taxon>
        <taxon>Liliopsida</taxon>
        <taxon>Arecaceae</taxon>
        <taxon>Arecoideae</taxon>
        <taxon>Cocoseae</taxon>
        <taxon>Attaleinae</taxon>
        <taxon>Cocos</taxon>
    </lineage>
</organism>
<sequence>MNRSPGDLISLGKKCGLHFKSSGDSSAVDKLKELESQRCKKGESLMDLKPKLYSTTPNGNSSPKPKTMSPEIGDMSETQEKGIIMEGLGSVAMYDQWVAPPLSGRRPKPRHQHGSALLQEKMYIFGGSYNGRYLNDFQASRGGQSASLVGTRLVMFGGENAKRSLFDDLHILDLETMTWNEVDAV</sequence>
<name>A0A8K0IY64_COCNU</name>
<evidence type="ECO:0000256" key="1">
    <source>
        <dbReference type="ARBA" id="ARBA00022441"/>
    </source>
</evidence>
<dbReference type="GO" id="GO:0006869">
    <property type="term" value="P:lipid transport"/>
    <property type="evidence" value="ECO:0007669"/>
    <property type="project" value="TreeGrafter"/>
</dbReference>
<dbReference type="PANTHER" id="PTHR46093">
    <property type="entry name" value="ACYL-COA-BINDING DOMAIN-CONTAINING PROTEIN 5"/>
    <property type="match status" value="1"/>
</dbReference>
<reference evidence="4" key="2">
    <citation type="submission" date="2019-07" db="EMBL/GenBank/DDBJ databases">
        <authorList>
            <person name="Yang Y."/>
            <person name="Bocs S."/>
            <person name="Baudouin L."/>
        </authorList>
    </citation>
    <scope>NUCLEOTIDE SEQUENCE</scope>
    <source>
        <tissue evidence="4">Spear leaf of Hainan Tall coconut</tissue>
    </source>
</reference>
<dbReference type="Pfam" id="PF07646">
    <property type="entry name" value="Kelch_2"/>
    <property type="match status" value="1"/>
</dbReference>
<dbReference type="InterPro" id="IPR011498">
    <property type="entry name" value="Kelch_2"/>
</dbReference>
<keyword evidence="5" id="KW-1185">Reference proteome</keyword>